<dbReference type="PIRSF" id="PIRSF038170">
    <property type="entry name" value="tRNA_m1A_mtfrase"/>
    <property type="match status" value="1"/>
</dbReference>
<dbReference type="InterPro" id="IPR017423">
    <property type="entry name" value="TRM6"/>
</dbReference>
<dbReference type="AlphaFoldDB" id="A0A9J7N187"/>
<reference evidence="8" key="1">
    <citation type="journal article" date="2020" name="Nat. Ecol. Evol.">
        <title>Deeply conserved synteny resolves early events in vertebrate evolution.</title>
        <authorList>
            <person name="Simakov O."/>
            <person name="Marletaz F."/>
            <person name="Yue J.X."/>
            <person name="O'Connell B."/>
            <person name="Jenkins J."/>
            <person name="Brandt A."/>
            <person name="Calef R."/>
            <person name="Tung C.H."/>
            <person name="Huang T.K."/>
            <person name="Schmutz J."/>
            <person name="Satoh N."/>
            <person name="Yu J.K."/>
            <person name="Putnam N.H."/>
            <person name="Green R.E."/>
            <person name="Rokhsar D.S."/>
        </authorList>
    </citation>
    <scope>NUCLEOTIDE SEQUENCE [LARGE SCALE GENOMIC DNA]</scope>
    <source>
        <strain evidence="8">S238N-H82</strain>
    </source>
</reference>
<dbReference type="Gene3D" id="3.40.50.150">
    <property type="entry name" value="Vaccinia Virus protein VP39"/>
    <property type="match status" value="1"/>
</dbReference>
<name>A0A9J7N187_BRAFL</name>
<feature type="region of interest" description="Disordered" evidence="7">
    <location>
        <begin position="491"/>
        <end position="510"/>
    </location>
</feature>
<feature type="compositionally biased region" description="Basic and acidic residues" evidence="7">
    <location>
        <begin position="280"/>
        <end position="296"/>
    </location>
</feature>
<dbReference type="OMA" id="TRCRPYQ"/>
<dbReference type="RefSeq" id="XP_035686086.1">
    <property type="nucleotide sequence ID" value="XM_035830193.1"/>
</dbReference>
<dbReference type="Pfam" id="PF04189">
    <property type="entry name" value="Gcd10p"/>
    <property type="match status" value="1"/>
</dbReference>
<evidence type="ECO:0000256" key="6">
    <source>
        <dbReference type="ARBA" id="ARBA00032319"/>
    </source>
</evidence>
<keyword evidence="4" id="KW-0819">tRNA processing</keyword>
<dbReference type="Proteomes" id="UP000001554">
    <property type="component" value="Chromosome 1"/>
</dbReference>
<proteinExistence type="inferred from homology"/>
<keyword evidence="5" id="KW-0539">Nucleus</keyword>
<feature type="compositionally biased region" description="Basic and acidic residues" evidence="7">
    <location>
        <begin position="501"/>
        <end position="510"/>
    </location>
</feature>
<dbReference type="KEGG" id="bfo:118422562"/>
<dbReference type="GO" id="GO:0031515">
    <property type="term" value="C:tRNA (m1A) methyltransferase complex"/>
    <property type="evidence" value="ECO:0000318"/>
    <property type="project" value="GO_Central"/>
</dbReference>
<dbReference type="PROSITE" id="PS00018">
    <property type="entry name" value="EF_HAND_1"/>
    <property type="match status" value="1"/>
</dbReference>
<evidence type="ECO:0000256" key="3">
    <source>
        <dbReference type="ARBA" id="ARBA00021704"/>
    </source>
</evidence>
<dbReference type="GO" id="GO:0005634">
    <property type="term" value="C:nucleus"/>
    <property type="evidence" value="ECO:0000318"/>
    <property type="project" value="GO_Central"/>
</dbReference>
<evidence type="ECO:0000256" key="5">
    <source>
        <dbReference type="ARBA" id="ARBA00023242"/>
    </source>
</evidence>
<feature type="compositionally biased region" description="Basic and acidic residues" evidence="7">
    <location>
        <begin position="368"/>
        <end position="379"/>
    </location>
</feature>
<dbReference type="OrthoDB" id="10254665at2759"/>
<evidence type="ECO:0000313" key="8">
    <source>
        <dbReference type="Proteomes" id="UP000001554"/>
    </source>
</evidence>
<dbReference type="PANTHER" id="PTHR12945">
    <property type="entry name" value="TRANSLATION INITIATION FACTOR EIF3-RELATED"/>
    <property type="match status" value="1"/>
</dbReference>
<reference evidence="9" key="2">
    <citation type="submission" date="2025-08" db="UniProtKB">
        <authorList>
            <consortium name="RefSeq"/>
        </authorList>
    </citation>
    <scope>IDENTIFICATION</scope>
    <source>
        <strain evidence="9">S238N-H82</strain>
        <tissue evidence="9">Testes</tissue>
    </source>
</reference>
<evidence type="ECO:0000256" key="4">
    <source>
        <dbReference type="ARBA" id="ARBA00022694"/>
    </source>
</evidence>
<evidence type="ECO:0000256" key="2">
    <source>
        <dbReference type="ARBA" id="ARBA00008320"/>
    </source>
</evidence>
<organism evidence="8 9">
    <name type="scientific">Branchiostoma floridae</name>
    <name type="common">Florida lancelet</name>
    <name type="synonym">Amphioxus</name>
    <dbReference type="NCBI Taxonomy" id="7739"/>
    <lineage>
        <taxon>Eukaryota</taxon>
        <taxon>Metazoa</taxon>
        <taxon>Chordata</taxon>
        <taxon>Cephalochordata</taxon>
        <taxon>Leptocardii</taxon>
        <taxon>Amphioxiformes</taxon>
        <taxon>Branchiostomatidae</taxon>
        <taxon>Branchiostoma</taxon>
    </lineage>
</organism>
<comment type="subcellular location">
    <subcellularLocation>
        <location evidence="1">Nucleus</location>
    </subcellularLocation>
</comment>
<gene>
    <name evidence="9" type="primary">LOC118422562</name>
</gene>
<accession>A0A9J7N187</accession>
<dbReference type="InterPro" id="IPR018247">
    <property type="entry name" value="EF_Hand_1_Ca_BS"/>
</dbReference>
<evidence type="ECO:0000256" key="1">
    <source>
        <dbReference type="ARBA" id="ARBA00004123"/>
    </source>
</evidence>
<dbReference type="PANTHER" id="PTHR12945:SF0">
    <property type="entry name" value="TRNA (ADENINE(58)-N(1))-METHYLTRANSFERASE NON-CATALYTIC SUBUNIT TRM6"/>
    <property type="match status" value="1"/>
</dbReference>
<keyword evidence="8" id="KW-1185">Reference proteome</keyword>
<sequence length="510" mass="57400">MIEEGDQVLIQKANVFRLVKVERNKKIFTEKLQFFLDNAVGLPLGSKFEVRNKQLFQVPHDSGVNQVPSEAEVDTDRNNEKIQDDNRSQKLTKEDLKEMAKQGAKGEEIIEQLAQNNANFKDKTSFSQAKYLRKKGKKYLNYITILRPTLRLLCNMYMAKSPSKICHLRVDTLSQMLTVGNIHAHSKVIVVDTCQGLVLGAVMERMGGLGTLVQVYHGDFPFRHAYDAFNFPASFDETMMPYPMNQLNYIHCPQSIKDGLQREDQESGVTSNGEEAMDQEVTKDAEPNVEEQKVEVAPEDSISAPRTEQLLTEEQEGVSDSKEKDENCTAGKASSSDTEVNVEGESELLTGTPNADGPTRKRPPWKQYKKDPARLERQRERKEKIEQARAVLQQGNMDGLLIACKFHPGPLVEALLPCLAPSRTFAVYCQHREPLVDCYNRLRAKGGVLKLQLTETWLRNFQILPGRTRPDMQMSGTGGYLLSGITVTMETDSTSSTTEPPLKKAKLETD</sequence>
<feature type="compositionally biased region" description="Basic and acidic residues" evidence="7">
    <location>
        <begin position="74"/>
        <end position="87"/>
    </location>
</feature>
<dbReference type="GeneID" id="118422562"/>
<feature type="region of interest" description="Disordered" evidence="7">
    <location>
        <begin position="260"/>
        <end position="379"/>
    </location>
</feature>
<comment type="similarity">
    <text evidence="2">Belongs to the TRM6/GCD10 family.</text>
</comment>
<dbReference type="GO" id="GO:0030488">
    <property type="term" value="P:tRNA methylation"/>
    <property type="evidence" value="ECO:0007669"/>
    <property type="project" value="InterPro"/>
</dbReference>
<protein>
    <recommendedName>
        <fullName evidence="3">tRNA (adenine(58)-N(1))-methyltransferase non-catalytic subunit TRM6</fullName>
    </recommendedName>
    <alternativeName>
        <fullName evidence="6">tRNA(m1A58)-methyltransferase subunit TRM6</fullName>
    </alternativeName>
</protein>
<evidence type="ECO:0000313" key="9">
    <source>
        <dbReference type="RefSeq" id="XP_035686086.1"/>
    </source>
</evidence>
<evidence type="ECO:0000256" key="7">
    <source>
        <dbReference type="SAM" id="MobiDB-lite"/>
    </source>
</evidence>
<dbReference type="InterPro" id="IPR029063">
    <property type="entry name" value="SAM-dependent_MTases_sf"/>
</dbReference>
<feature type="region of interest" description="Disordered" evidence="7">
    <location>
        <begin position="61"/>
        <end position="87"/>
    </location>
</feature>